<protein>
    <recommendedName>
        <fullName evidence="4">Por secretion system C-terminal sorting domain-containing protein</fullName>
    </recommendedName>
</protein>
<sequence>MVNTILVAYKKGSSLEYEESYDAKLLMVTPDSFYSQLGENKMMIQGRGLFSETDKVALGFSAYKSGTHTISIAKKEGLFDNNQAVYLKDKKMNTMVNLIETEYRFEATPGNDADRFEIVYRPDSTLSTGDHSQSQLQVYQIEGWVVIESPEGLSSVWVTDATGKQLYQSEVNGKTARIQASHYPSGQYYITVETSSGQKQTKKILKK</sequence>
<proteinExistence type="predicted"/>
<evidence type="ECO:0000256" key="1">
    <source>
        <dbReference type="ARBA" id="ARBA00022729"/>
    </source>
</evidence>
<organism evidence="2 3">
    <name type="scientific">Cloacibacterium rupense</name>
    <dbReference type="NCBI Taxonomy" id="517423"/>
    <lineage>
        <taxon>Bacteria</taxon>
        <taxon>Pseudomonadati</taxon>
        <taxon>Bacteroidota</taxon>
        <taxon>Flavobacteriia</taxon>
        <taxon>Flavobacteriales</taxon>
        <taxon>Weeksellaceae</taxon>
    </lineage>
</organism>
<evidence type="ECO:0000313" key="3">
    <source>
        <dbReference type="Proteomes" id="UP000620064"/>
    </source>
</evidence>
<name>A0ABQ2NLS0_9FLAO</name>
<reference evidence="3" key="1">
    <citation type="journal article" date="2019" name="Int. J. Syst. Evol. Microbiol.">
        <title>The Global Catalogue of Microorganisms (GCM) 10K type strain sequencing project: providing services to taxonomists for standard genome sequencing and annotation.</title>
        <authorList>
            <consortium name="The Broad Institute Genomics Platform"/>
            <consortium name="The Broad Institute Genome Sequencing Center for Infectious Disease"/>
            <person name="Wu L."/>
            <person name="Ma J."/>
        </authorList>
    </citation>
    <scope>NUCLEOTIDE SEQUENCE [LARGE SCALE GENOMIC DNA]</scope>
    <source>
        <strain evidence="3">CGMCC 1.7656</strain>
    </source>
</reference>
<gene>
    <name evidence="2" type="ORF">GCM10010992_27090</name>
</gene>
<dbReference type="InterPro" id="IPR026444">
    <property type="entry name" value="Secre_tail"/>
</dbReference>
<accession>A0ABQ2NLS0</accession>
<dbReference type="EMBL" id="BMLV01000007">
    <property type="protein sequence ID" value="GGP06568.1"/>
    <property type="molecule type" value="Genomic_DNA"/>
</dbReference>
<evidence type="ECO:0000313" key="2">
    <source>
        <dbReference type="EMBL" id="GGP06568.1"/>
    </source>
</evidence>
<dbReference type="NCBIfam" id="TIGR04183">
    <property type="entry name" value="Por_Secre_tail"/>
    <property type="match status" value="1"/>
</dbReference>
<keyword evidence="3" id="KW-1185">Reference proteome</keyword>
<dbReference type="Proteomes" id="UP000620064">
    <property type="component" value="Unassembled WGS sequence"/>
</dbReference>
<evidence type="ECO:0008006" key="4">
    <source>
        <dbReference type="Google" id="ProtNLM"/>
    </source>
</evidence>
<keyword evidence="1" id="KW-0732">Signal</keyword>
<comment type="caution">
    <text evidence="2">The sequence shown here is derived from an EMBL/GenBank/DDBJ whole genome shotgun (WGS) entry which is preliminary data.</text>
</comment>